<name>U4R445_9FIRM</name>
<dbReference type="EMBL" id="ATAY01000026">
    <property type="protein sequence ID" value="EPR12500.1"/>
    <property type="molecule type" value="Genomic_DNA"/>
</dbReference>
<gene>
    <name evidence="2" type="ORF">L323_08080</name>
</gene>
<dbReference type="PATRIC" id="fig|1330534.3.peg.1615"/>
<dbReference type="Proteomes" id="UP000016860">
    <property type="component" value="Unassembled WGS sequence"/>
</dbReference>
<feature type="transmembrane region" description="Helical" evidence="1">
    <location>
        <begin position="6"/>
        <end position="24"/>
    </location>
</feature>
<evidence type="ECO:0000313" key="2">
    <source>
        <dbReference type="EMBL" id="EPR12500.1"/>
    </source>
</evidence>
<organism evidence="2 3">
    <name type="scientific">Ruminiclostridium papyrosolvens C7</name>
    <dbReference type="NCBI Taxonomy" id="1330534"/>
    <lineage>
        <taxon>Bacteria</taxon>
        <taxon>Bacillati</taxon>
        <taxon>Bacillota</taxon>
        <taxon>Clostridia</taxon>
        <taxon>Eubacteriales</taxon>
        <taxon>Oscillospiraceae</taxon>
        <taxon>Ruminiclostridium</taxon>
    </lineage>
</organism>
<keyword evidence="1" id="KW-1133">Transmembrane helix</keyword>
<dbReference type="AlphaFoldDB" id="U4R445"/>
<sequence>MIFLTILCMGMIIGFSFLIKIVLINRSGETEEVARIKVRNCVVGMFISFITALISSFMIF</sequence>
<keyword evidence="1" id="KW-0812">Transmembrane</keyword>
<keyword evidence="1" id="KW-0472">Membrane</keyword>
<protein>
    <submittedName>
        <fullName evidence="2">Uncharacterized protein</fullName>
    </submittedName>
</protein>
<accession>U4R445</accession>
<evidence type="ECO:0000256" key="1">
    <source>
        <dbReference type="SAM" id="Phobius"/>
    </source>
</evidence>
<comment type="caution">
    <text evidence="2">The sequence shown here is derived from an EMBL/GenBank/DDBJ whole genome shotgun (WGS) entry which is preliminary data.</text>
</comment>
<dbReference type="STRING" id="1330534.L323_08080"/>
<evidence type="ECO:0000313" key="3">
    <source>
        <dbReference type="Proteomes" id="UP000016860"/>
    </source>
</evidence>
<dbReference type="OrthoDB" id="9893158at2"/>
<proteinExistence type="predicted"/>
<reference evidence="2 3" key="1">
    <citation type="journal article" date="2013" name="Genome Announc.">
        <title>Draft Genome Sequence of the Cellulolytic Bacterium Clostridium papyrosolvens C7 (ATCC 700395).</title>
        <authorList>
            <person name="Zepeda V."/>
            <person name="Dassa B."/>
            <person name="Borovok I."/>
            <person name="Lamed R."/>
            <person name="Bayer E.A."/>
            <person name="Cate J.H."/>
        </authorList>
    </citation>
    <scope>NUCLEOTIDE SEQUENCE [LARGE SCALE GENOMIC DNA]</scope>
    <source>
        <strain evidence="2 3">C7</strain>
    </source>
</reference>
<feature type="transmembrane region" description="Helical" evidence="1">
    <location>
        <begin position="36"/>
        <end position="59"/>
    </location>
</feature>
<dbReference type="RefSeq" id="WP_020815169.1">
    <property type="nucleotide sequence ID" value="NZ_ATAY01000026.1"/>
</dbReference>